<accession>A0A7E4ZYJ1</accession>
<dbReference type="PANTHER" id="PTHR10302:SF0">
    <property type="entry name" value="SINGLE-STRANDED DNA-BINDING PROTEIN, MITOCHONDRIAL"/>
    <property type="match status" value="1"/>
</dbReference>
<dbReference type="PROSITE" id="PS50935">
    <property type="entry name" value="SSB"/>
    <property type="match status" value="1"/>
</dbReference>
<keyword evidence="3" id="KW-1185">Reference proteome</keyword>
<dbReference type="GO" id="GO:0003697">
    <property type="term" value="F:single-stranded DNA binding"/>
    <property type="evidence" value="ECO:0007669"/>
    <property type="project" value="InterPro"/>
</dbReference>
<dbReference type="InterPro" id="IPR012340">
    <property type="entry name" value="NA-bd_OB-fold"/>
</dbReference>
<name>A0A7E4ZYJ1_PANRE</name>
<dbReference type="InterPro" id="IPR011344">
    <property type="entry name" value="ssDNA-bd"/>
</dbReference>
<dbReference type="SUPFAM" id="SSF50249">
    <property type="entry name" value="Nucleic acid-binding proteins"/>
    <property type="match status" value="1"/>
</dbReference>
<dbReference type="Gene3D" id="2.40.50.140">
    <property type="entry name" value="Nucleic acid-binding proteins"/>
    <property type="match status" value="1"/>
</dbReference>
<sequence>MLRTCAYLASFSTRAVAQRSLATSAARFENTSPKQNEVDHLFNADSQQPKRRNAYSLNRVELVGGVAENPVSRVSRNGSEYITFGLFTNVDYRKNDGSFGEHVELHSIHVFGGLAKFVQHNVTRGSRVFVSGRLHYEGGQPRPDGSRAPRVASITADNLLPISRRVQHDNNNEN</sequence>
<dbReference type="CDD" id="cd04496">
    <property type="entry name" value="SSB_OBF"/>
    <property type="match status" value="1"/>
</dbReference>
<dbReference type="Proteomes" id="UP000492821">
    <property type="component" value="Unassembled WGS sequence"/>
</dbReference>
<evidence type="ECO:0000313" key="4">
    <source>
        <dbReference type="WBParaSite" id="Pan_g3156.t1"/>
    </source>
</evidence>
<proteinExistence type="predicted"/>
<evidence type="ECO:0000256" key="1">
    <source>
        <dbReference type="ARBA" id="ARBA00023125"/>
    </source>
</evidence>
<dbReference type="GO" id="GO:0006264">
    <property type="term" value="P:mitochondrial DNA replication"/>
    <property type="evidence" value="ECO:0007669"/>
    <property type="project" value="TreeGrafter"/>
</dbReference>
<keyword evidence="1 2" id="KW-0238">DNA-binding</keyword>
<organism evidence="3 4">
    <name type="scientific">Panagrellus redivivus</name>
    <name type="common">Microworm</name>
    <dbReference type="NCBI Taxonomy" id="6233"/>
    <lineage>
        <taxon>Eukaryota</taxon>
        <taxon>Metazoa</taxon>
        <taxon>Ecdysozoa</taxon>
        <taxon>Nematoda</taxon>
        <taxon>Chromadorea</taxon>
        <taxon>Rhabditida</taxon>
        <taxon>Tylenchina</taxon>
        <taxon>Panagrolaimomorpha</taxon>
        <taxon>Panagrolaimoidea</taxon>
        <taxon>Panagrolaimidae</taxon>
        <taxon>Panagrellus</taxon>
    </lineage>
</organism>
<dbReference type="WBParaSite" id="Pan_g3156.t1">
    <property type="protein sequence ID" value="Pan_g3156.t1"/>
    <property type="gene ID" value="Pan_g3156"/>
</dbReference>
<dbReference type="AlphaFoldDB" id="A0A7E4ZYJ1"/>
<dbReference type="GO" id="GO:0042645">
    <property type="term" value="C:mitochondrial nucleoid"/>
    <property type="evidence" value="ECO:0007669"/>
    <property type="project" value="TreeGrafter"/>
</dbReference>
<dbReference type="Pfam" id="PF00436">
    <property type="entry name" value="SSB"/>
    <property type="match status" value="1"/>
</dbReference>
<reference evidence="3" key="1">
    <citation type="journal article" date="2013" name="Genetics">
        <title>The draft genome and transcriptome of Panagrellus redivivus are shaped by the harsh demands of a free-living lifestyle.</title>
        <authorList>
            <person name="Srinivasan J."/>
            <person name="Dillman A.R."/>
            <person name="Macchietto M.G."/>
            <person name="Heikkinen L."/>
            <person name="Lakso M."/>
            <person name="Fracchia K.M."/>
            <person name="Antoshechkin I."/>
            <person name="Mortazavi A."/>
            <person name="Wong G."/>
            <person name="Sternberg P.W."/>
        </authorList>
    </citation>
    <scope>NUCLEOTIDE SEQUENCE [LARGE SCALE GENOMIC DNA]</scope>
    <source>
        <strain evidence="3">MT8872</strain>
    </source>
</reference>
<dbReference type="PANTHER" id="PTHR10302">
    <property type="entry name" value="SINGLE-STRANDED DNA-BINDING PROTEIN"/>
    <property type="match status" value="1"/>
</dbReference>
<reference evidence="4" key="2">
    <citation type="submission" date="2020-10" db="UniProtKB">
        <authorList>
            <consortium name="WormBaseParasite"/>
        </authorList>
    </citation>
    <scope>IDENTIFICATION</scope>
</reference>
<evidence type="ECO:0000313" key="3">
    <source>
        <dbReference type="Proteomes" id="UP000492821"/>
    </source>
</evidence>
<evidence type="ECO:0000256" key="2">
    <source>
        <dbReference type="PROSITE-ProRule" id="PRU00252"/>
    </source>
</evidence>
<protein>
    <submittedName>
        <fullName evidence="4">Single-stranded DNA-binding protein</fullName>
    </submittedName>
</protein>
<dbReference type="NCBIfam" id="TIGR00621">
    <property type="entry name" value="ssb"/>
    <property type="match status" value="1"/>
</dbReference>
<dbReference type="InterPro" id="IPR000424">
    <property type="entry name" value="Primosome_PriB/ssb"/>
</dbReference>